<comment type="pathway">
    <text evidence="2 17">Amino-acid biosynthesis; L-arginine biosynthesis; carbamoyl phosphate from bicarbonate: step 1/1.</text>
</comment>
<dbReference type="RefSeq" id="WP_068696393.1">
    <property type="nucleotide sequence ID" value="NZ_CP014167.1"/>
</dbReference>
<dbReference type="InterPro" id="IPR036897">
    <property type="entry name" value="CarbamoylP_synth_lsu_oligo_sf"/>
</dbReference>
<feature type="binding site" evidence="17">
    <location>
        <position position="754"/>
    </location>
    <ligand>
        <name>ATP</name>
        <dbReference type="ChEBI" id="CHEBI:30616"/>
        <label>2</label>
    </ligand>
</feature>
<dbReference type="PRINTS" id="PR00098">
    <property type="entry name" value="CPSASE"/>
</dbReference>
<keyword evidence="5 17" id="KW-0436">Ligase</keyword>
<dbReference type="Pfam" id="PF25596">
    <property type="entry name" value="CPSase_L_D1"/>
    <property type="match status" value="2"/>
</dbReference>
<dbReference type="InterPro" id="IPR058047">
    <property type="entry name" value="CPSase_preATP-grasp"/>
</dbReference>
<feature type="domain" description="ATP-grasp" evidence="18">
    <location>
        <begin position="679"/>
        <end position="869"/>
    </location>
</feature>
<comment type="caution">
    <text evidence="17">Lacks conserved residue(s) required for the propagation of feature annotation.</text>
</comment>
<organism evidence="20 21">
    <name type="scientific">Paenibacillus yonginensis</name>
    <dbReference type="NCBI Taxonomy" id="1462996"/>
    <lineage>
        <taxon>Bacteria</taxon>
        <taxon>Bacillati</taxon>
        <taxon>Bacillota</taxon>
        <taxon>Bacilli</taxon>
        <taxon>Bacillales</taxon>
        <taxon>Paenibacillaceae</taxon>
        <taxon>Paenibacillus</taxon>
    </lineage>
</organism>
<name>A0A1B1N0Z9_9BACL</name>
<dbReference type="InterPro" id="IPR013815">
    <property type="entry name" value="ATP_grasp_subdomain_1"/>
</dbReference>
<evidence type="ECO:0000313" key="20">
    <source>
        <dbReference type="EMBL" id="ANS75088.1"/>
    </source>
</evidence>
<dbReference type="STRING" id="1462996.AWM70_11155"/>
<dbReference type="UniPathway" id="UPA00068">
    <property type="reaction ID" value="UER00171"/>
</dbReference>
<comment type="pathway">
    <text evidence="17">Pyrimidine metabolism; UMP biosynthesis via de novo pathway; (S)-dihydroorotate from bicarbonate: step 1/3.</text>
</comment>
<accession>A0A1B1N0Z9</accession>
<comment type="domain">
    <text evidence="17">The large subunit is composed of 2 ATP-grasp domains that are involved in binding the 2 ATP molecules needed for carbamoyl phosphate synthesis. The N-terminal ATP-grasp domain (referred to as the carboxyphosphate synthetic component) catalyzes the ATP-dependent phosphorylation of hydrogencarbonate to carboxyphosphate and the subsequent nucleophilic attack by ammonia to form a carbamate intermediate. The C-terminal ATP-grasp domain (referred to as the carbamoyl phosphate synthetic component) then catalyzes the phosphorylation of carbamate with the second ATP to form the end product carbamoyl phosphate. The reactive and unstable enzyme intermediates are sequentially channeled from one active site to the next through the interior of the protein over a distance of at least 96 A.</text>
</comment>
<dbReference type="SUPFAM" id="SSF56059">
    <property type="entry name" value="Glutathione synthetase ATP-binding domain-like"/>
    <property type="match status" value="2"/>
</dbReference>
<feature type="binding site" evidence="17">
    <location>
        <position position="828"/>
    </location>
    <ligand>
        <name>Mg(2+)</name>
        <dbReference type="ChEBI" id="CHEBI:18420"/>
        <label>3</label>
    </ligand>
</feature>
<feature type="binding site" evidence="17">
    <location>
        <position position="215"/>
    </location>
    <ligand>
        <name>ATP</name>
        <dbReference type="ChEBI" id="CHEBI:30616"/>
        <label>1</label>
    </ligand>
</feature>
<evidence type="ECO:0000256" key="9">
    <source>
        <dbReference type="ARBA" id="ARBA00022741"/>
    </source>
</evidence>
<dbReference type="InterPro" id="IPR011761">
    <property type="entry name" value="ATP-grasp"/>
</dbReference>
<comment type="cofactor">
    <cofactor evidence="17">
        <name>Mg(2+)</name>
        <dbReference type="ChEBI" id="CHEBI:18420"/>
    </cofactor>
    <cofactor evidence="17">
        <name>Mn(2+)</name>
        <dbReference type="ChEBI" id="CHEBI:29035"/>
    </cofactor>
    <text evidence="17">Binds 4 Mg(2+) or Mn(2+) ions per subunit.</text>
</comment>
<dbReference type="Pfam" id="PF02142">
    <property type="entry name" value="MGS"/>
    <property type="match status" value="1"/>
</dbReference>
<feature type="binding site" evidence="17">
    <location>
        <position position="298"/>
    </location>
    <ligand>
        <name>ATP</name>
        <dbReference type="ChEBI" id="CHEBI:30616"/>
        <label>1</label>
    </ligand>
</feature>
<dbReference type="FunFam" id="1.10.1030.10:FF:000002">
    <property type="entry name" value="Carbamoyl-phosphate synthase large chain"/>
    <property type="match status" value="1"/>
</dbReference>
<feature type="binding site" evidence="17">
    <location>
        <position position="785"/>
    </location>
    <ligand>
        <name>ATP</name>
        <dbReference type="ChEBI" id="CHEBI:30616"/>
        <label>2</label>
    </ligand>
</feature>
<evidence type="ECO:0000256" key="1">
    <source>
        <dbReference type="ARBA" id="ARBA00001936"/>
    </source>
</evidence>
<dbReference type="Gene3D" id="3.30.1490.20">
    <property type="entry name" value="ATP-grasp fold, A domain"/>
    <property type="match status" value="1"/>
</dbReference>
<evidence type="ECO:0000256" key="11">
    <source>
        <dbReference type="ARBA" id="ARBA00022842"/>
    </source>
</evidence>
<keyword evidence="9 17" id="KW-0547">Nucleotide-binding</keyword>
<evidence type="ECO:0000256" key="5">
    <source>
        <dbReference type="ARBA" id="ARBA00022598"/>
    </source>
</evidence>
<dbReference type="PROSITE" id="PS00867">
    <property type="entry name" value="CPSASE_2"/>
    <property type="match status" value="2"/>
</dbReference>
<evidence type="ECO:0000256" key="16">
    <source>
        <dbReference type="ARBA" id="ARBA00060037"/>
    </source>
</evidence>
<feature type="binding site" evidence="17">
    <location>
        <position position="828"/>
    </location>
    <ligand>
        <name>Mn(2+)</name>
        <dbReference type="ChEBI" id="CHEBI:29035"/>
        <label>3</label>
    </ligand>
</feature>
<comment type="cofactor">
    <cofactor evidence="1">
        <name>Mn(2+)</name>
        <dbReference type="ChEBI" id="CHEBI:29035"/>
    </cofactor>
</comment>
<dbReference type="Gene3D" id="1.10.1030.10">
    <property type="entry name" value="Carbamoyl-phosphate synthetase, large subunit oligomerisation domain"/>
    <property type="match status" value="1"/>
</dbReference>
<dbReference type="FunFam" id="3.30.470.20:FF:000026">
    <property type="entry name" value="Carbamoyl-phosphate synthase large chain"/>
    <property type="match status" value="1"/>
</dbReference>
<dbReference type="SMART" id="SM00851">
    <property type="entry name" value="MGS"/>
    <property type="match status" value="1"/>
</dbReference>
<evidence type="ECO:0000256" key="10">
    <source>
        <dbReference type="ARBA" id="ARBA00022840"/>
    </source>
</evidence>
<dbReference type="GO" id="GO:0005737">
    <property type="term" value="C:cytoplasm"/>
    <property type="evidence" value="ECO:0007669"/>
    <property type="project" value="TreeGrafter"/>
</dbReference>
<feature type="binding site" evidence="17">
    <location>
        <position position="715"/>
    </location>
    <ligand>
        <name>ATP</name>
        <dbReference type="ChEBI" id="CHEBI:30616"/>
        <label>2</label>
    </ligand>
</feature>
<dbReference type="AlphaFoldDB" id="A0A1B1N0Z9"/>
<feature type="binding site" evidence="17">
    <location>
        <position position="169"/>
    </location>
    <ligand>
        <name>ATP</name>
        <dbReference type="ChEBI" id="CHEBI:30616"/>
        <label>1</label>
    </ligand>
</feature>
<keyword evidence="10 17" id="KW-0067">ATP-binding</keyword>
<feature type="binding site" evidence="17">
    <location>
        <position position="284"/>
    </location>
    <ligand>
        <name>Mg(2+)</name>
        <dbReference type="ChEBI" id="CHEBI:18420"/>
        <label>1</label>
    </ligand>
</feature>
<gene>
    <name evidence="17" type="primary">carB</name>
    <name evidence="20" type="ORF">AWM70_11155</name>
</gene>
<comment type="function">
    <text evidence="17">Large subunit of the glutamine-dependent carbamoyl phosphate synthetase (CPSase). CPSase catalyzes the formation of carbamoyl phosphate from the ammonia moiety of glutamine, carbonate, and phosphate donated by ATP, constituting the first step of 2 biosynthetic pathways, one leading to arginine and/or urea and the other to pyrimidine nucleotides. The large subunit (synthetase) binds the substrates ammonia (free or transferred from glutamine from the small subunit), hydrogencarbonate and ATP and carries out an ATP-coupled ligase reaction, activating hydrogencarbonate by forming carboxy phosphate which reacts with ammonia to form carbamoyl phosphate.</text>
</comment>
<feature type="binding site" evidence="17">
    <location>
        <position position="840"/>
    </location>
    <ligand>
        <name>Mn(2+)</name>
        <dbReference type="ChEBI" id="CHEBI:29035"/>
        <label>4</label>
    </ligand>
</feature>
<feature type="binding site" evidence="17">
    <location>
        <position position="840"/>
    </location>
    <ligand>
        <name>ATP</name>
        <dbReference type="ChEBI" id="CHEBI:30616"/>
        <label>2</label>
    </ligand>
</feature>
<keyword evidence="4 17" id="KW-0055">Arginine biosynthesis</keyword>
<dbReference type="GO" id="GO:0006526">
    <property type="term" value="P:L-arginine biosynthetic process"/>
    <property type="evidence" value="ECO:0007669"/>
    <property type="project" value="UniProtKB-UniRule"/>
</dbReference>
<dbReference type="PANTHER" id="PTHR11405:SF53">
    <property type="entry name" value="CARBAMOYL-PHOSPHATE SYNTHASE [AMMONIA], MITOCHONDRIAL"/>
    <property type="match status" value="1"/>
</dbReference>
<dbReference type="InterPro" id="IPR033937">
    <property type="entry name" value="MGS_CPS_CarB"/>
</dbReference>
<evidence type="ECO:0000256" key="12">
    <source>
        <dbReference type="ARBA" id="ARBA00022975"/>
    </source>
</evidence>
<dbReference type="InterPro" id="IPR005483">
    <property type="entry name" value="CPSase_dom"/>
</dbReference>
<feature type="region of interest" description="Carboxyphosphate synthetic domain" evidence="17">
    <location>
        <begin position="1"/>
        <end position="401"/>
    </location>
</feature>
<feature type="binding site" evidence="17">
    <location>
        <position position="284"/>
    </location>
    <ligand>
        <name>Mn(2+)</name>
        <dbReference type="ChEBI" id="CHEBI:29035"/>
        <label>1</label>
    </ligand>
</feature>
<feature type="binding site" evidence="17">
    <location>
        <position position="760"/>
    </location>
    <ligand>
        <name>ATP</name>
        <dbReference type="ChEBI" id="CHEBI:30616"/>
        <label>2</label>
    </ligand>
</feature>
<dbReference type="KEGG" id="pyg:AWM70_11155"/>
<dbReference type="Pfam" id="PF02787">
    <property type="entry name" value="CPSase_L_D3"/>
    <property type="match status" value="1"/>
</dbReference>
<dbReference type="PROSITE" id="PS50975">
    <property type="entry name" value="ATP_GRASP"/>
    <property type="match status" value="2"/>
</dbReference>
<feature type="binding site" evidence="17">
    <location>
        <position position="840"/>
    </location>
    <ligand>
        <name>Mn(2+)</name>
        <dbReference type="ChEBI" id="CHEBI:29035"/>
        <label>3</label>
    </ligand>
</feature>
<dbReference type="NCBIfam" id="TIGR01369">
    <property type="entry name" value="CPSaseII_lrg"/>
    <property type="match status" value="1"/>
</dbReference>
<feature type="binding site" evidence="17">
    <location>
        <position position="300"/>
    </location>
    <ligand>
        <name>Mn(2+)</name>
        <dbReference type="ChEBI" id="CHEBI:29035"/>
        <label>2</label>
    </ligand>
</feature>
<dbReference type="SMART" id="SM01209">
    <property type="entry name" value="GARS_A"/>
    <property type="match status" value="1"/>
</dbReference>
<dbReference type="PROSITE" id="PS00866">
    <property type="entry name" value="CPSASE_1"/>
    <property type="match status" value="2"/>
</dbReference>
<feature type="binding site" evidence="17">
    <location>
        <position position="828"/>
    </location>
    <ligand>
        <name>ATP</name>
        <dbReference type="ChEBI" id="CHEBI:30616"/>
        <label>2</label>
    </ligand>
</feature>
<feature type="binding site" evidence="17">
    <location>
        <position position="842"/>
    </location>
    <ligand>
        <name>Mn(2+)</name>
        <dbReference type="ChEBI" id="CHEBI:29035"/>
        <label>4</label>
    </ligand>
</feature>
<feature type="binding site" evidence="17">
    <location>
        <position position="284"/>
    </location>
    <ligand>
        <name>ATP</name>
        <dbReference type="ChEBI" id="CHEBI:30616"/>
        <label>1</label>
    </ligand>
</feature>
<reference evidence="20 21" key="1">
    <citation type="submission" date="2016-01" db="EMBL/GenBank/DDBJ databases">
        <title>Complete Genome Sequence of Paenibacillus yonginensis DCY84, a novel Plant Growth-Promoting Bacteria with Elicitation of Induced Systemic Resistance.</title>
        <authorList>
            <person name="Kim Y.J."/>
            <person name="Yang D.C."/>
            <person name="Sukweenadhi J."/>
        </authorList>
    </citation>
    <scope>NUCLEOTIDE SEQUENCE [LARGE SCALE GENOMIC DNA]</scope>
    <source>
        <strain evidence="20 21">DCY84</strain>
    </source>
</reference>
<feature type="binding site" evidence="17">
    <location>
        <position position="242"/>
    </location>
    <ligand>
        <name>ATP</name>
        <dbReference type="ChEBI" id="CHEBI:30616"/>
        <label>1</label>
    </ligand>
</feature>
<dbReference type="Gene3D" id="3.40.50.20">
    <property type="match status" value="2"/>
</dbReference>
<feature type="domain" description="ATP-grasp" evidence="18">
    <location>
        <begin position="133"/>
        <end position="327"/>
    </location>
</feature>
<feature type="binding site" evidence="17">
    <location>
        <position position="298"/>
    </location>
    <ligand>
        <name>Mn(2+)</name>
        <dbReference type="ChEBI" id="CHEBI:29035"/>
        <label>1</label>
    </ligand>
</feature>
<evidence type="ECO:0000256" key="17">
    <source>
        <dbReference type="HAMAP-Rule" id="MF_01210"/>
    </source>
</evidence>
<feature type="binding site" evidence="17">
    <location>
        <position position="786"/>
    </location>
    <ligand>
        <name>ATP</name>
        <dbReference type="ChEBI" id="CHEBI:30616"/>
        <label>2</label>
    </ligand>
</feature>
<keyword evidence="8 17" id="KW-0677">Repeat</keyword>
<keyword evidence="12 17" id="KW-0665">Pyrimidine biosynthesis</keyword>
<feature type="binding site" evidence="17">
    <location>
        <position position="175"/>
    </location>
    <ligand>
        <name>ATP</name>
        <dbReference type="ChEBI" id="CHEBI:30616"/>
        <label>1</label>
    </ligand>
</feature>
<feature type="binding site" evidence="17">
    <location>
        <position position="842"/>
    </location>
    <ligand>
        <name>Mg(2+)</name>
        <dbReference type="ChEBI" id="CHEBI:18420"/>
        <label>4</label>
    </ligand>
</feature>
<comment type="catalytic activity">
    <reaction evidence="15 17">
        <text>hydrogencarbonate + L-glutamine + 2 ATP + H2O = carbamoyl phosphate + L-glutamate + 2 ADP + phosphate + 2 H(+)</text>
        <dbReference type="Rhea" id="RHEA:18633"/>
        <dbReference type="ChEBI" id="CHEBI:15377"/>
        <dbReference type="ChEBI" id="CHEBI:15378"/>
        <dbReference type="ChEBI" id="CHEBI:17544"/>
        <dbReference type="ChEBI" id="CHEBI:29985"/>
        <dbReference type="ChEBI" id="CHEBI:30616"/>
        <dbReference type="ChEBI" id="CHEBI:43474"/>
        <dbReference type="ChEBI" id="CHEBI:58228"/>
        <dbReference type="ChEBI" id="CHEBI:58359"/>
        <dbReference type="ChEBI" id="CHEBI:456216"/>
        <dbReference type="EC" id="6.3.5.5"/>
    </reaction>
</comment>
<evidence type="ECO:0000259" key="18">
    <source>
        <dbReference type="PROSITE" id="PS50975"/>
    </source>
</evidence>
<dbReference type="GO" id="GO:0046872">
    <property type="term" value="F:metal ion binding"/>
    <property type="evidence" value="ECO:0007669"/>
    <property type="project" value="UniProtKB-KW"/>
</dbReference>
<dbReference type="Gene3D" id="3.30.470.20">
    <property type="entry name" value="ATP-grasp fold, B domain"/>
    <property type="match status" value="2"/>
</dbReference>
<dbReference type="NCBIfam" id="NF003671">
    <property type="entry name" value="PRK05294.1"/>
    <property type="match status" value="1"/>
</dbReference>
<protein>
    <recommendedName>
        <fullName evidence="17">Carbamoyl phosphate synthase large chain</fullName>
        <ecNumber evidence="17">6.3.4.16</ecNumber>
        <ecNumber evidence="17">6.3.5.5</ecNumber>
    </recommendedName>
    <alternativeName>
        <fullName evidence="17">Carbamoyl phosphate synthetase ammonia chain</fullName>
    </alternativeName>
</protein>
<feature type="region of interest" description="Carbamoyl phosphate synthetic domain" evidence="17">
    <location>
        <begin position="555"/>
        <end position="937"/>
    </location>
</feature>
<dbReference type="Proteomes" id="UP000092573">
    <property type="component" value="Chromosome"/>
</dbReference>
<feature type="binding site" evidence="17">
    <location>
        <position position="788"/>
    </location>
    <ligand>
        <name>ATP</name>
        <dbReference type="ChEBI" id="CHEBI:30616"/>
        <label>2</label>
    </ligand>
</feature>
<dbReference type="NCBIfam" id="NF009455">
    <property type="entry name" value="PRK12815.1"/>
    <property type="match status" value="1"/>
</dbReference>
<dbReference type="FunFam" id="3.40.50.1380:FF:000011">
    <property type="entry name" value="Carbamoyl-phosphate synthase large chain"/>
    <property type="match status" value="1"/>
</dbReference>
<feature type="binding site" evidence="17">
    <location>
        <position position="298"/>
    </location>
    <ligand>
        <name>Mg(2+)</name>
        <dbReference type="ChEBI" id="CHEBI:18420"/>
        <label>1</label>
    </ligand>
</feature>
<feature type="binding site" evidence="17">
    <location>
        <position position="208"/>
    </location>
    <ligand>
        <name>ATP</name>
        <dbReference type="ChEBI" id="CHEBI:30616"/>
        <label>1</label>
    </ligand>
</feature>
<dbReference type="InterPro" id="IPR011607">
    <property type="entry name" value="MGS-like_dom"/>
</dbReference>
<comment type="function">
    <text evidence="16">Small subunit of the glutamine-dependent carbamoyl phosphate synthetase (CPSase). CPSase catalyzes the formation of carbamoyl phosphate from the ammonia moiety of glutamine, carbonate, and phosphate donated by ATP, constituting the first step of the biosynthetic pathway leading to pyrimidine nucleotides. The large subunit (synthetase) binds the substrates ammonia (free or transferred from glutamine from the small subunit), hydrogencarbonate and ATP and carries out an ATP-coupled ligase reaction, activating hydrogencarbonate by forming carboxy phosphate which reacts with ammonia to form carbamoyl phosphate.</text>
</comment>
<dbReference type="GO" id="GO:0004088">
    <property type="term" value="F:carbamoyl-phosphate synthase (glutamine-hydrolyzing) activity"/>
    <property type="evidence" value="ECO:0007669"/>
    <property type="project" value="UniProtKB-UniRule"/>
</dbReference>
<feature type="binding site" evidence="17">
    <location>
        <position position="300"/>
    </location>
    <ligand>
        <name>Mg(2+)</name>
        <dbReference type="ChEBI" id="CHEBI:18420"/>
        <label>2</label>
    </ligand>
</feature>
<dbReference type="Gene3D" id="3.40.50.1380">
    <property type="entry name" value="Methylglyoxal synthase-like domain"/>
    <property type="match status" value="1"/>
</dbReference>
<dbReference type="PROSITE" id="PS51855">
    <property type="entry name" value="MGS"/>
    <property type="match status" value="1"/>
</dbReference>
<dbReference type="EMBL" id="CP014167">
    <property type="protein sequence ID" value="ANS75088.1"/>
    <property type="molecule type" value="Genomic_DNA"/>
</dbReference>
<feature type="binding site" evidence="17">
    <location>
        <position position="210"/>
    </location>
    <ligand>
        <name>ATP</name>
        <dbReference type="ChEBI" id="CHEBI:30616"/>
        <label>1</label>
    </ligand>
</feature>
<evidence type="ECO:0000256" key="4">
    <source>
        <dbReference type="ARBA" id="ARBA00022571"/>
    </source>
</evidence>
<dbReference type="InterPro" id="IPR005480">
    <property type="entry name" value="CPSase_lsu_oligo"/>
</dbReference>
<keyword evidence="7" id="KW-0479">Metal-binding</keyword>
<feature type="binding site" evidence="17">
    <location>
        <position position="241"/>
    </location>
    <ligand>
        <name>ATP</name>
        <dbReference type="ChEBI" id="CHEBI:30616"/>
        <label>1</label>
    </ligand>
</feature>
<evidence type="ECO:0000256" key="7">
    <source>
        <dbReference type="ARBA" id="ARBA00022723"/>
    </source>
</evidence>
<feature type="binding site" evidence="17">
    <location>
        <position position="840"/>
    </location>
    <ligand>
        <name>Mg(2+)</name>
        <dbReference type="ChEBI" id="CHEBI:18420"/>
        <label>3</label>
    </ligand>
</feature>
<keyword evidence="6 17" id="KW-0028">Amino-acid biosynthesis</keyword>
<feature type="binding site" evidence="17">
    <location>
        <position position="298"/>
    </location>
    <ligand>
        <name>Mg(2+)</name>
        <dbReference type="ChEBI" id="CHEBI:18420"/>
        <label>2</label>
    </ligand>
</feature>
<evidence type="ECO:0000256" key="3">
    <source>
        <dbReference type="ARBA" id="ARBA00009799"/>
    </source>
</evidence>
<evidence type="ECO:0000256" key="2">
    <source>
        <dbReference type="ARBA" id="ARBA00005077"/>
    </source>
</evidence>
<dbReference type="InterPro" id="IPR036914">
    <property type="entry name" value="MGS-like_dom_sf"/>
</dbReference>
<evidence type="ECO:0000256" key="6">
    <source>
        <dbReference type="ARBA" id="ARBA00022605"/>
    </source>
</evidence>
<dbReference type="InterPro" id="IPR006275">
    <property type="entry name" value="CPSase_lsu"/>
</dbReference>
<dbReference type="GO" id="GO:0004087">
    <property type="term" value="F:carbamoyl-phosphate synthase (ammonia) activity"/>
    <property type="evidence" value="ECO:0007669"/>
    <property type="project" value="UniProtKB-EC"/>
</dbReference>
<keyword evidence="21" id="KW-1185">Reference proteome</keyword>
<dbReference type="UniPathway" id="UPA00070">
    <property type="reaction ID" value="UER00115"/>
</dbReference>
<dbReference type="InterPro" id="IPR016185">
    <property type="entry name" value="PreATP-grasp_dom_sf"/>
</dbReference>
<dbReference type="PANTHER" id="PTHR11405">
    <property type="entry name" value="CARBAMOYLTRANSFERASE FAMILY MEMBER"/>
    <property type="match status" value="1"/>
</dbReference>
<dbReference type="EC" id="6.3.5.5" evidence="17"/>
<feature type="binding site" evidence="17">
    <location>
        <position position="840"/>
    </location>
    <ligand>
        <name>Mg(2+)</name>
        <dbReference type="ChEBI" id="CHEBI:18420"/>
        <label>4</label>
    </ligand>
</feature>
<feature type="binding site" evidence="17">
    <location>
        <position position="298"/>
    </location>
    <ligand>
        <name>Mn(2+)</name>
        <dbReference type="ChEBI" id="CHEBI:29035"/>
        <label>2</label>
    </ligand>
</feature>
<dbReference type="GO" id="GO:0006541">
    <property type="term" value="P:glutamine metabolic process"/>
    <property type="evidence" value="ECO:0007669"/>
    <property type="project" value="TreeGrafter"/>
</dbReference>
<keyword evidence="13" id="KW-0464">Manganese</keyword>
<dbReference type="CDD" id="cd01424">
    <property type="entry name" value="MGS_CPS_II"/>
    <property type="match status" value="1"/>
</dbReference>
<proteinExistence type="inferred from homology"/>
<dbReference type="FunFam" id="3.30.1490.20:FF:000001">
    <property type="entry name" value="Carbamoyl-phosphate synthase large chain"/>
    <property type="match status" value="1"/>
</dbReference>
<feature type="binding site" evidence="17">
    <location>
        <position position="176"/>
    </location>
    <ligand>
        <name>ATP</name>
        <dbReference type="ChEBI" id="CHEBI:30616"/>
        <label>1</label>
    </ligand>
</feature>
<feature type="binding site" evidence="17">
    <location>
        <position position="129"/>
    </location>
    <ligand>
        <name>ATP</name>
        <dbReference type="ChEBI" id="CHEBI:30616"/>
        <label>1</label>
    </ligand>
</feature>
<dbReference type="FunFam" id="3.30.470.20:FF:000001">
    <property type="entry name" value="Carbamoyl-phosphate synthase large chain"/>
    <property type="match status" value="1"/>
</dbReference>
<sequence length="1075" mass="118541">MPINKDLKKILVIGSGPIVIGQAAEFDYAGTQACQALKEEGVEVVLINSNPATIMTDTNMADKVYIEPITLDFVTQIIRQERPDGLLPTLGGQTGLNMAVELARAGVLERENVKLLGTQLNSIEKAEDRDLFRELMRELEQPVPESTIVTTLEEALDFAAEIGYPLIVRPAYTLGGTGGGICADEEELRETVSSGLRYSPISQCLVEKSIAGMKEVEYEVMRDANDNCIVVCNMENFDPVGVHTGDSIVVAPSQTLSDREYQMLRSASLKIIRALNIEGGCNVQFALDPQSFQYYVIEVNPRVSRSSALASKATGYPIAKMAAKIALGYTLDEIVNPVTGQTYACFEPTLDYIVSKIPRWPFDKFIHANRKLGTQMKATGEVMAIGRTFEESIHKAVRSLEIGTHRLYLKGAEKLDQETLDARLIKPDDERLFLIAEAFRRGYELQQIHDLTNVDWWFLDKIERIVGFEKTIGSEAELSRETLYEAKRMGFTDRSIAELRKLAGRSSHVMEQEVREYRLDSGLRPVYKMVDTCAAEFEATTPYYYSTYETENEVTASSKEKVVVLGSGPIRIGQGIEFDYSTVHAVWAIQNAGYEAVIINNNPETVSTDFNTSDRLYFEPLFFEDVMNVIEQEKPIGVIVQFGGQTAINLAAPLKAAGVNILGTSLESIDEAEDRKKFEALLSRLSIAQPQGSTVTSVDQAVDTAQGLGYPVLVRPSYVLGGRAMQIVYSDEELLQYMEEAVQINPEHPVLIDRYMMGKEVEVDAICDGETVLIPGIMEHVERAGVHSGDSIAVYPPQHLEQHLKDKIVEITIKIAKELKTVGLVNIQFVIYKNEVYVIEVNPRSSRTVPFLSKVTNIPMANLATKAILGTSLASQGYTEGLWPEPDYVSVKVPVFSFAKLRRVDTTLGPEMKSTGEVMGRDPQYAKALYKGLIGAGMKIPTTGAIIATVADKDKAEAIEMLKGFYNLGYKIIATGGTAGALEEQGLHVTTVHKLSEGTPNILDMIRTGQAHFVINTLTKGKEPARDGFRIRREAVENGVFCMTSLDTAAALLSMLQSINFSSQAMPSLPVGSIK</sequence>
<dbReference type="FunFam" id="3.40.50.20:FF:000002">
    <property type="entry name" value="Carbamoyl-phosphate synthase large chain"/>
    <property type="match status" value="1"/>
</dbReference>
<evidence type="ECO:0000256" key="14">
    <source>
        <dbReference type="ARBA" id="ARBA00047359"/>
    </source>
</evidence>
<dbReference type="OrthoDB" id="9804197at2"/>
<dbReference type="Pfam" id="PF02786">
    <property type="entry name" value="CPSase_L_D2"/>
    <property type="match status" value="2"/>
</dbReference>
<feature type="binding site" evidence="17">
    <location>
        <position position="243"/>
    </location>
    <ligand>
        <name>ATP</name>
        <dbReference type="ChEBI" id="CHEBI:30616"/>
        <label>1</label>
    </ligand>
</feature>
<dbReference type="InterPro" id="IPR005479">
    <property type="entry name" value="CPAse_ATP-bd"/>
</dbReference>
<comment type="catalytic activity">
    <reaction evidence="14 17">
        <text>hydrogencarbonate + NH4(+) + 2 ATP = carbamoyl phosphate + 2 ADP + phosphate + 2 H(+)</text>
        <dbReference type="Rhea" id="RHEA:18029"/>
        <dbReference type="ChEBI" id="CHEBI:15378"/>
        <dbReference type="ChEBI" id="CHEBI:17544"/>
        <dbReference type="ChEBI" id="CHEBI:28938"/>
        <dbReference type="ChEBI" id="CHEBI:30616"/>
        <dbReference type="ChEBI" id="CHEBI:43474"/>
        <dbReference type="ChEBI" id="CHEBI:58228"/>
        <dbReference type="ChEBI" id="CHEBI:456216"/>
        <dbReference type="EC" id="6.3.4.16"/>
    </reaction>
</comment>
<dbReference type="GO" id="GO:0005524">
    <property type="term" value="F:ATP binding"/>
    <property type="evidence" value="ECO:0007669"/>
    <property type="project" value="UniProtKB-UniRule"/>
</dbReference>
<feature type="domain" description="MGS-like" evidence="19">
    <location>
        <begin position="938"/>
        <end position="1075"/>
    </location>
</feature>
<dbReference type="SUPFAM" id="SSF52440">
    <property type="entry name" value="PreATP-grasp domain"/>
    <property type="match status" value="2"/>
</dbReference>
<dbReference type="HAMAP" id="MF_01210_A">
    <property type="entry name" value="CPSase_L_chain_A"/>
    <property type="match status" value="1"/>
</dbReference>
<feature type="binding site" evidence="17">
    <location>
        <position position="787"/>
    </location>
    <ligand>
        <name>ATP</name>
        <dbReference type="ChEBI" id="CHEBI:30616"/>
        <label>2</label>
    </ligand>
</feature>
<keyword evidence="11" id="KW-0460">Magnesium</keyword>
<dbReference type="SUPFAM" id="SSF52335">
    <property type="entry name" value="Methylglyoxal synthase-like"/>
    <property type="match status" value="1"/>
</dbReference>
<comment type="similarity">
    <text evidence="3 17">Belongs to the CarB family.</text>
</comment>
<evidence type="ECO:0000313" key="21">
    <source>
        <dbReference type="Proteomes" id="UP000092573"/>
    </source>
</evidence>
<dbReference type="EC" id="6.3.4.16" evidence="17"/>
<feature type="region of interest" description="Allosteric domain" evidence="17">
    <location>
        <begin position="938"/>
        <end position="1075"/>
    </location>
</feature>
<dbReference type="SMART" id="SM01096">
    <property type="entry name" value="CPSase_L_D3"/>
    <property type="match status" value="1"/>
</dbReference>
<evidence type="ECO:0000256" key="13">
    <source>
        <dbReference type="ARBA" id="ARBA00023211"/>
    </source>
</evidence>
<dbReference type="FunFam" id="3.40.50.20:FF:000001">
    <property type="entry name" value="Carbamoyl-phosphate synthase large chain"/>
    <property type="match status" value="1"/>
</dbReference>
<comment type="subunit">
    <text evidence="17">Composed of two chains; the small (or glutamine) chain promotes the hydrolysis of glutamine to ammonia, which is used by the large (or ammonia) chain to synthesize carbamoyl phosphate. Tetramer of heterodimers (alpha,beta)4.</text>
</comment>
<evidence type="ECO:0000256" key="8">
    <source>
        <dbReference type="ARBA" id="ARBA00022737"/>
    </source>
</evidence>
<dbReference type="GO" id="GO:0044205">
    <property type="term" value="P:'de novo' UMP biosynthetic process"/>
    <property type="evidence" value="ECO:0007669"/>
    <property type="project" value="UniProtKB-UniRule"/>
</dbReference>
<evidence type="ECO:0000256" key="15">
    <source>
        <dbReference type="ARBA" id="ARBA00048816"/>
    </source>
</evidence>
<evidence type="ECO:0000259" key="19">
    <source>
        <dbReference type="PROSITE" id="PS51855"/>
    </source>
</evidence>
<dbReference type="HAMAP" id="MF_01210_B">
    <property type="entry name" value="CPSase_L_chain_B"/>
    <property type="match status" value="1"/>
</dbReference>
<dbReference type="SUPFAM" id="SSF48108">
    <property type="entry name" value="Carbamoyl phosphate synthetase, large subunit connection domain"/>
    <property type="match status" value="1"/>
</dbReference>